<accession>A0A4Q7MZ48</accession>
<feature type="transmembrane region" description="Helical" evidence="1">
    <location>
        <begin position="110"/>
        <end position="128"/>
    </location>
</feature>
<dbReference type="Gene3D" id="2.60.120.1440">
    <property type="match status" value="1"/>
</dbReference>
<evidence type="ECO:0000259" key="3">
    <source>
        <dbReference type="Pfam" id="PF16344"/>
    </source>
</evidence>
<keyword evidence="5" id="KW-1185">Reference proteome</keyword>
<evidence type="ECO:0000256" key="1">
    <source>
        <dbReference type="SAM" id="Phobius"/>
    </source>
</evidence>
<name>A0A4Q7MZ48_9BACT</name>
<evidence type="ECO:0000259" key="2">
    <source>
        <dbReference type="Pfam" id="PF04773"/>
    </source>
</evidence>
<dbReference type="RefSeq" id="WP_130538995.1">
    <property type="nucleotide sequence ID" value="NZ_CP042431.1"/>
</dbReference>
<proteinExistence type="predicted"/>
<dbReference type="InterPro" id="IPR012373">
    <property type="entry name" value="Ferrdict_sens_TM"/>
</dbReference>
<keyword evidence="1" id="KW-1133">Transmembrane helix</keyword>
<dbReference type="Proteomes" id="UP000293874">
    <property type="component" value="Unassembled WGS sequence"/>
</dbReference>
<sequence length="412" mass="45484">MKSGSYNDAPRKQTIKFNHQHRMKLSQEHIRRLLMEKIAGTISEEDDQMIEAEIELDPAVKASWEAICRTMKSEEAEDFLNNLDADRSWDSVAAKIQAGTPGRSRLYKRIAVAAAVLLLLVSGLWLSLRLRSSGSSPLAKQTQLSGKSTDSLQHAVGLYMADGRQINLTDSAGRVIDLGDAALNTSGNSMQLQAAKTGKQEWTTVSVPAKLDYRIVLADGSEVWLNSSSSLRFPLRFTDSLREVFVEGEAFFRISKNASQPFVVHSKAADIRVLGTAFNVHAYHAGKATISLVEGSVKTRIPGAEKETMLKPGLEAVIDTATGSSVRSFKSANTLSWMKGIYYFHDIPLYEIGEVLERWFGLTLVYSDASLRNLPVTGAIEKDQPLADFLSSLQTTAGIKTEIRQNQLYLIR</sequence>
<feature type="domain" description="Protein FecR C-terminal" evidence="3">
    <location>
        <begin position="342"/>
        <end position="409"/>
    </location>
</feature>
<organism evidence="4 5">
    <name type="scientific">Pseudobacter ginsenosidimutans</name>
    <dbReference type="NCBI Taxonomy" id="661488"/>
    <lineage>
        <taxon>Bacteria</taxon>
        <taxon>Pseudomonadati</taxon>
        <taxon>Bacteroidota</taxon>
        <taxon>Chitinophagia</taxon>
        <taxon>Chitinophagales</taxon>
        <taxon>Chitinophagaceae</taxon>
        <taxon>Pseudobacter</taxon>
    </lineage>
</organism>
<comment type="caution">
    <text evidence="4">The sequence shown here is derived from an EMBL/GenBank/DDBJ whole genome shotgun (WGS) entry which is preliminary data.</text>
</comment>
<dbReference type="Pfam" id="PF04773">
    <property type="entry name" value="FecR"/>
    <property type="match status" value="1"/>
</dbReference>
<dbReference type="InterPro" id="IPR006860">
    <property type="entry name" value="FecR"/>
</dbReference>
<dbReference type="PANTHER" id="PTHR30273:SF2">
    <property type="entry name" value="PROTEIN FECR"/>
    <property type="match status" value="1"/>
</dbReference>
<dbReference type="EMBL" id="SGXA01000001">
    <property type="protein sequence ID" value="RZS74537.1"/>
    <property type="molecule type" value="Genomic_DNA"/>
</dbReference>
<dbReference type="PANTHER" id="PTHR30273">
    <property type="entry name" value="PERIPLASMIC SIGNAL SENSOR AND SIGMA FACTOR ACTIVATOR FECR-RELATED"/>
    <property type="match status" value="1"/>
</dbReference>
<gene>
    <name evidence="4" type="ORF">EV199_0385</name>
</gene>
<dbReference type="OrthoDB" id="643697at2"/>
<evidence type="ECO:0000313" key="5">
    <source>
        <dbReference type="Proteomes" id="UP000293874"/>
    </source>
</evidence>
<keyword evidence="1" id="KW-0472">Membrane</keyword>
<dbReference type="Gene3D" id="3.55.50.30">
    <property type="match status" value="1"/>
</dbReference>
<keyword evidence="1" id="KW-0812">Transmembrane</keyword>
<reference evidence="4 5" key="1">
    <citation type="submission" date="2019-02" db="EMBL/GenBank/DDBJ databases">
        <title>Genomic Encyclopedia of Type Strains, Phase IV (KMG-IV): sequencing the most valuable type-strain genomes for metagenomic binning, comparative biology and taxonomic classification.</title>
        <authorList>
            <person name="Goeker M."/>
        </authorList>
    </citation>
    <scope>NUCLEOTIDE SEQUENCE [LARGE SCALE GENOMIC DNA]</scope>
    <source>
        <strain evidence="4 5">DSM 18116</strain>
    </source>
</reference>
<dbReference type="Pfam" id="PF16344">
    <property type="entry name" value="FecR_C"/>
    <property type="match status" value="1"/>
</dbReference>
<feature type="domain" description="FecR protein" evidence="2">
    <location>
        <begin position="209"/>
        <end position="298"/>
    </location>
</feature>
<dbReference type="GO" id="GO:0016989">
    <property type="term" value="F:sigma factor antagonist activity"/>
    <property type="evidence" value="ECO:0007669"/>
    <property type="project" value="TreeGrafter"/>
</dbReference>
<dbReference type="AlphaFoldDB" id="A0A4Q7MZ48"/>
<protein>
    <submittedName>
        <fullName evidence="4">FecR family protein</fullName>
    </submittedName>
</protein>
<evidence type="ECO:0000313" key="4">
    <source>
        <dbReference type="EMBL" id="RZS74537.1"/>
    </source>
</evidence>
<dbReference type="InterPro" id="IPR032508">
    <property type="entry name" value="FecR_C"/>
</dbReference>